<gene>
    <name evidence="11" type="ORF">EB796_010861</name>
</gene>
<evidence type="ECO:0000256" key="8">
    <source>
        <dbReference type="ARBA" id="ARBA00023273"/>
    </source>
</evidence>
<dbReference type="EMBL" id="VXIV02001666">
    <property type="protein sequence ID" value="KAF6030830.1"/>
    <property type="molecule type" value="Genomic_DNA"/>
</dbReference>
<evidence type="ECO:0000256" key="7">
    <source>
        <dbReference type="ARBA" id="ARBA00023212"/>
    </source>
</evidence>
<dbReference type="OrthoDB" id="2096280at2759"/>
<dbReference type="Pfam" id="PF25325">
    <property type="entry name" value="EF-hand_EFHB_C"/>
    <property type="match status" value="1"/>
</dbReference>
<evidence type="ECO:0000313" key="12">
    <source>
        <dbReference type="Proteomes" id="UP000593567"/>
    </source>
</evidence>
<keyword evidence="2" id="KW-0963">Cytoplasm</keyword>
<accession>A0A7J7JWN1</accession>
<protein>
    <submittedName>
        <fullName evidence="11">EFHB</fullName>
    </submittedName>
</protein>
<dbReference type="Proteomes" id="UP000593567">
    <property type="component" value="Unassembled WGS sequence"/>
</dbReference>
<dbReference type="InterPro" id="IPR018247">
    <property type="entry name" value="EF_Hand_1_Ca_BS"/>
</dbReference>
<evidence type="ECO:0000256" key="4">
    <source>
        <dbReference type="ARBA" id="ARBA00022837"/>
    </source>
</evidence>
<evidence type="ECO:0000313" key="11">
    <source>
        <dbReference type="EMBL" id="KAF6030830.1"/>
    </source>
</evidence>
<keyword evidence="6" id="KW-0969">Cilium</keyword>
<evidence type="ECO:0000256" key="9">
    <source>
        <dbReference type="SAM" id="MobiDB-lite"/>
    </source>
</evidence>
<dbReference type="InterPro" id="IPR002048">
    <property type="entry name" value="EF_hand_dom"/>
</dbReference>
<dbReference type="SMART" id="SM00054">
    <property type="entry name" value="EFh"/>
    <property type="match status" value="2"/>
</dbReference>
<keyword evidence="7" id="KW-0206">Cytoskeleton</keyword>
<dbReference type="AlphaFoldDB" id="A0A7J7JWN1"/>
<dbReference type="SUPFAM" id="SSF47473">
    <property type="entry name" value="EF-hand"/>
    <property type="match status" value="1"/>
</dbReference>
<feature type="domain" description="EF-hand" evidence="10">
    <location>
        <begin position="381"/>
        <end position="416"/>
    </location>
</feature>
<dbReference type="Pfam" id="PF13499">
    <property type="entry name" value="EF-hand_7"/>
    <property type="match status" value="1"/>
</dbReference>
<dbReference type="InterPro" id="IPR040193">
    <property type="entry name" value="EFHC1/EFHC2/EFHB"/>
</dbReference>
<dbReference type="GO" id="GO:0005509">
    <property type="term" value="F:calcium ion binding"/>
    <property type="evidence" value="ECO:0007669"/>
    <property type="project" value="InterPro"/>
</dbReference>
<dbReference type="PANTHER" id="PTHR12086:SF12">
    <property type="entry name" value="EF-HAND DOMAIN-CONTAINING FAMILY MEMBER B"/>
    <property type="match status" value="1"/>
</dbReference>
<evidence type="ECO:0000256" key="3">
    <source>
        <dbReference type="ARBA" id="ARBA00022737"/>
    </source>
</evidence>
<organism evidence="11 12">
    <name type="scientific">Bugula neritina</name>
    <name type="common">Brown bryozoan</name>
    <name type="synonym">Sertularia neritina</name>
    <dbReference type="NCBI Taxonomy" id="10212"/>
    <lineage>
        <taxon>Eukaryota</taxon>
        <taxon>Metazoa</taxon>
        <taxon>Spiralia</taxon>
        <taxon>Lophotrochozoa</taxon>
        <taxon>Bryozoa</taxon>
        <taxon>Gymnolaemata</taxon>
        <taxon>Cheilostomatida</taxon>
        <taxon>Flustrina</taxon>
        <taxon>Buguloidea</taxon>
        <taxon>Bugulidae</taxon>
        <taxon>Bugula</taxon>
    </lineage>
</organism>
<comment type="subcellular location">
    <subcellularLocation>
        <location evidence="1">Cytoplasm</location>
        <location evidence="1">Cytoskeleton</location>
        <location evidence="1">Flagellum axoneme</location>
    </subcellularLocation>
</comment>
<name>A0A7J7JWN1_BUGNE</name>
<dbReference type="PANTHER" id="PTHR12086">
    <property type="entry name" value="EF-HAND DOMAIN C-TERMINAL CONTAINING PROTEIN"/>
    <property type="match status" value="1"/>
</dbReference>
<keyword evidence="12" id="KW-1185">Reference proteome</keyword>
<dbReference type="PROSITE" id="PS50222">
    <property type="entry name" value="EF_HAND_2"/>
    <property type="match status" value="1"/>
</dbReference>
<dbReference type="PROSITE" id="PS00018">
    <property type="entry name" value="EF_HAND_1"/>
    <property type="match status" value="1"/>
</dbReference>
<reference evidence="11" key="1">
    <citation type="submission" date="2020-06" db="EMBL/GenBank/DDBJ databases">
        <title>Draft genome of Bugula neritina, a colonial animal packing powerful symbionts and potential medicines.</title>
        <authorList>
            <person name="Rayko M."/>
        </authorList>
    </citation>
    <scope>NUCLEOTIDE SEQUENCE [LARGE SCALE GENOMIC DNA]</scope>
    <source>
        <strain evidence="11">Kwan_BN1</strain>
    </source>
</reference>
<proteinExistence type="predicted"/>
<sequence>MAAADVLDSNRLPPIHNRPSSSETNSHAHGIYSQKFIDRSPFLTAAGKLTSTGDSALQCLTTAPRPTSPDTIRRFRATFAPEAGKKRVFYGKAFDPHLQWAEKMTHGINTQPSSTAGEMVNPPLKPLFKQHQQDKLESSLYKSKQVAPLGKSHDQSVGFPKDYPWKDLSYGVVTVKDGSAGELVSPPKPYEQVQREAAEAHDMYVFSHKDYNPGQQVNRKYPSDHFSRETQFGQPTPHDNAGSMTYKSLKWVHELQTEKAAKIINKRLDDWREKYQDQLGQTRDPIKETMKVGPDHVFGMLVKPGQYGAGDLIHQRGVNRELRGQDHQRGVVAALRHQLKKANFQNFDNLLSAFRFYDKEGKGRISLRDLATACWQYNLPTEPELLAEVMDYCDVDRDGYIDYQEFANFLNINMPSGVMEVQVSEEADGTKTVRSAREATPGRLQNQIDEAIGGHRTSSAVINGGNGMSARGWRTYGTPTVRYDLPAPRYKSISDHKNYGDEATSLALVNPSIYSNKGVYEQDFLVPRSKEQIREVFFGIGAHMTLQQFDEIYEEAARRHPKGHVSVESFRSVLDEIRAAEISETESKLLTTLDC</sequence>
<evidence type="ECO:0000256" key="5">
    <source>
        <dbReference type="ARBA" id="ARBA00022846"/>
    </source>
</evidence>
<evidence type="ECO:0000256" key="1">
    <source>
        <dbReference type="ARBA" id="ARBA00004611"/>
    </source>
</evidence>
<keyword evidence="8" id="KW-0966">Cell projection</keyword>
<evidence type="ECO:0000259" key="10">
    <source>
        <dbReference type="PROSITE" id="PS50222"/>
    </source>
</evidence>
<keyword evidence="3" id="KW-0677">Repeat</keyword>
<dbReference type="InterPro" id="IPR011992">
    <property type="entry name" value="EF-hand-dom_pair"/>
</dbReference>
<keyword evidence="5" id="KW-0282">Flagellum</keyword>
<evidence type="ECO:0000256" key="2">
    <source>
        <dbReference type="ARBA" id="ARBA00022490"/>
    </source>
</evidence>
<keyword evidence="4" id="KW-0106">Calcium</keyword>
<feature type="compositionally biased region" description="Polar residues" evidence="9">
    <location>
        <begin position="18"/>
        <end position="27"/>
    </location>
</feature>
<dbReference type="Gene3D" id="1.10.238.10">
    <property type="entry name" value="EF-hand"/>
    <property type="match status" value="1"/>
</dbReference>
<dbReference type="CDD" id="cd00051">
    <property type="entry name" value="EFh"/>
    <property type="match status" value="1"/>
</dbReference>
<feature type="region of interest" description="Disordered" evidence="9">
    <location>
        <begin position="1"/>
        <end position="27"/>
    </location>
</feature>
<evidence type="ECO:0000256" key="6">
    <source>
        <dbReference type="ARBA" id="ARBA00023069"/>
    </source>
</evidence>
<dbReference type="InterPro" id="IPR057428">
    <property type="entry name" value="EFHB_EF-hand_C"/>
</dbReference>
<comment type="caution">
    <text evidence="11">The sequence shown here is derived from an EMBL/GenBank/DDBJ whole genome shotgun (WGS) entry which is preliminary data.</text>
</comment>